<dbReference type="Proteomes" id="UP001225906">
    <property type="component" value="Unassembled WGS sequence"/>
</dbReference>
<comment type="caution">
    <text evidence="9">The sequence shown here is derived from an EMBL/GenBank/DDBJ whole genome shotgun (WGS) entry which is preliminary data.</text>
</comment>
<keyword evidence="5 7" id="KW-0378">Hydrolase</keyword>
<dbReference type="NCBIfam" id="TIGR00188">
    <property type="entry name" value="rnpA"/>
    <property type="match status" value="1"/>
</dbReference>
<keyword evidence="6 7" id="KW-0694">RNA-binding</keyword>
<protein>
    <recommendedName>
        <fullName evidence="7 8">Ribonuclease P protein component</fullName>
        <shortName evidence="7">RNase P protein</shortName>
        <shortName evidence="7">RNaseP protein</shortName>
        <ecNumber evidence="7 8">3.1.26.5</ecNumber>
    </recommendedName>
    <alternativeName>
        <fullName evidence="7">Protein C5</fullName>
    </alternativeName>
</protein>
<dbReference type="RefSeq" id="WP_306387910.1">
    <property type="nucleotide sequence ID" value="NZ_JAVCAP010000001.1"/>
</dbReference>
<dbReference type="InterPro" id="IPR020539">
    <property type="entry name" value="RNase_P_CS"/>
</dbReference>
<evidence type="ECO:0000313" key="10">
    <source>
        <dbReference type="Proteomes" id="UP001225906"/>
    </source>
</evidence>
<dbReference type="GO" id="GO:0004526">
    <property type="term" value="F:ribonuclease P activity"/>
    <property type="evidence" value="ECO:0007669"/>
    <property type="project" value="UniProtKB-EC"/>
</dbReference>
<evidence type="ECO:0000313" key="9">
    <source>
        <dbReference type="EMBL" id="MDP8566243.1"/>
    </source>
</evidence>
<dbReference type="Pfam" id="PF00825">
    <property type="entry name" value="Ribonuclease_P"/>
    <property type="match status" value="1"/>
</dbReference>
<dbReference type="SUPFAM" id="SSF54211">
    <property type="entry name" value="Ribosomal protein S5 domain 2-like"/>
    <property type="match status" value="1"/>
</dbReference>
<gene>
    <name evidence="7 9" type="primary">rnpA</name>
    <name evidence="9" type="ORF">Q9291_00135</name>
</gene>
<comment type="function">
    <text evidence="1 7">RNaseP catalyzes the removal of the 5'-leader sequence from pre-tRNA to produce the mature 5'-terminus. It can also cleave other RNA substrates such as 4.5S RNA. The protein component plays an auxiliary but essential role in vivo by binding to the 5'-leader sequence and broadening the substrate specificity of the ribozyme.</text>
</comment>
<dbReference type="InterPro" id="IPR020568">
    <property type="entry name" value="Ribosomal_Su5_D2-typ_SF"/>
</dbReference>
<evidence type="ECO:0000256" key="7">
    <source>
        <dbReference type="HAMAP-Rule" id="MF_00227"/>
    </source>
</evidence>
<keyword evidence="3 7" id="KW-0540">Nuclease</keyword>
<sequence>MNVQRLKKTDEFSSVFNLRKRLYGEWLIAHIKPNTFGCYRFGLVVSKKTAKLAVNRNYMKRVLRELCRLEVSAVYGYDVVLQVRKAFQHADFDRVQQEMSFLLRKMQKTSPEKLSRNS</sequence>
<dbReference type="PROSITE" id="PS00648">
    <property type="entry name" value="RIBONUCLEASE_P"/>
    <property type="match status" value="1"/>
</dbReference>
<dbReference type="InterPro" id="IPR000100">
    <property type="entry name" value="RNase_P"/>
</dbReference>
<comment type="subunit">
    <text evidence="7">Consists of a catalytic RNA component (M1 or rnpB) and a protein subunit.</text>
</comment>
<evidence type="ECO:0000256" key="1">
    <source>
        <dbReference type="ARBA" id="ARBA00002663"/>
    </source>
</evidence>
<keyword evidence="4 7" id="KW-0255">Endonuclease</keyword>
<keyword evidence="10" id="KW-1185">Reference proteome</keyword>
<evidence type="ECO:0000256" key="8">
    <source>
        <dbReference type="NCBIfam" id="TIGR00188"/>
    </source>
</evidence>
<dbReference type="PANTHER" id="PTHR33992">
    <property type="entry name" value="RIBONUCLEASE P PROTEIN COMPONENT"/>
    <property type="match status" value="1"/>
</dbReference>
<proteinExistence type="inferred from homology"/>
<evidence type="ECO:0000256" key="3">
    <source>
        <dbReference type="ARBA" id="ARBA00022722"/>
    </source>
</evidence>
<evidence type="ECO:0000256" key="4">
    <source>
        <dbReference type="ARBA" id="ARBA00022759"/>
    </source>
</evidence>
<dbReference type="InterPro" id="IPR014721">
    <property type="entry name" value="Ribsml_uS5_D2-typ_fold_subgr"/>
</dbReference>
<dbReference type="PANTHER" id="PTHR33992:SF1">
    <property type="entry name" value="RIBONUCLEASE P PROTEIN COMPONENT"/>
    <property type="match status" value="1"/>
</dbReference>
<evidence type="ECO:0000256" key="5">
    <source>
        <dbReference type="ARBA" id="ARBA00022801"/>
    </source>
</evidence>
<evidence type="ECO:0000256" key="6">
    <source>
        <dbReference type="ARBA" id="ARBA00022884"/>
    </source>
</evidence>
<dbReference type="HAMAP" id="MF_00227">
    <property type="entry name" value="RNase_P"/>
    <property type="match status" value="1"/>
</dbReference>
<keyword evidence="2 7" id="KW-0819">tRNA processing</keyword>
<dbReference type="EC" id="3.1.26.5" evidence="7 8"/>
<organism evidence="9 10">
    <name type="scientific">Methylophilus aquaticus</name>
    <dbReference type="NCBI Taxonomy" id="1971610"/>
    <lineage>
        <taxon>Bacteria</taxon>
        <taxon>Pseudomonadati</taxon>
        <taxon>Pseudomonadota</taxon>
        <taxon>Betaproteobacteria</taxon>
        <taxon>Nitrosomonadales</taxon>
        <taxon>Methylophilaceae</taxon>
        <taxon>Methylophilus</taxon>
    </lineage>
</organism>
<comment type="catalytic activity">
    <reaction evidence="7">
        <text>Endonucleolytic cleavage of RNA, removing 5'-extranucleotides from tRNA precursor.</text>
        <dbReference type="EC" id="3.1.26.5"/>
    </reaction>
</comment>
<evidence type="ECO:0000256" key="2">
    <source>
        <dbReference type="ARBA" id="ARBA00022694"/>
    </source>
</evidence>
<reference evidence="10" key="1">
    <citation type="journal article" date="2019" name="Int. J. Syst. Evol. Microbiol.">
        <title>The Global Catalogue of Microorganisms (GCM) 10K type strain sequencing project: providing services to taxonomists for standard genome sequencing and annotation.</title>
        <authorList>
            <consortium name="The Broad Institute Genomics Platform"/>
            <consortium name="The Broad Institute Genome Sequencing Center for Infectious Disease"/>
            <person name="Wu L."/>
            <person name="Ma J."/>
        </authorList>
    </citation>
    <scope>NUCLEOTIDE SEQUENCE [LARGE SCALE GENOMIC DNA]</scope>
    <source>
        <strain evidence="10">VKM B-3159</strain>
    </source>
</reference>
<name>A0ABT9JNR2_9PROT</name>
<comment type="similarity">
    <text evidence="7">Belongs to the RnpA family.</text>
</comment>
<accession>A0ABT9JNR2</accession>
<dbReference type="EMBL" id="JAVCAP010000001">
    <property type="protein sequence ID" value="MDP8566243.1"/>
    <property type="molecule type" value="Genomic_DNA"/>
</dbReference>
<dbReference type="Gene3D" id="3.30.230.10">
    <property type="match status" value="1"/>
</dbReference>